<evidence type="ECO:0000259" key="1">
    <source>
        <dbReference type="Pfam" id="PF06985"/>
    </source>
</evidence>
<sequence>MTVQQINESASNGCNWCSYIWAFTSSGEETRDPGDVLSIYLCNFHADYSTPTGKNAFYLNMEWVTQKSARDLGWALRLHAFTNPTNLAAPFVTARKLQTEVYSDPSRNQIQHWLAECADHKQCSGQVETILPTRVIEVAPAGSSDRPRLLVTAGKKGRYATLSYCWGSNSYGVLNQSNVNKYIQDLCLDALPQTLRDAIAVTKSISIPYLWVDALCILQDSDDDKSHELSMM</sequence>
<dbReference type="Pfam" id="PF06985">
    <property type="entry name" value="HET"/>
    <property type="match status" value="1"/>
</dbReference>
<protein>
    <recommendedName>
        <fullName evidence="1">Heterokaryon incompatibility domain-containing protein</fullName>
    </recommendedName>
</protein>
<keyword evidence="3" id="KW-1185">Reference proteome</keyword>
<reference evidence="2 3" key="1">
    <citation type="submission" date="2018-05" db="EMBL/GenBank/DDBJ databases">
        <title>Genome sequencing and assembly of the regulated plant pathogen Lachnellula willkommii and related sister species for the development of diagnostic species identification markers.</title>
        <authorList>
            <person name="Giroux E."/>
            <person name="Bilodeau G."/>
        </authorList>
    </citation>
    <scope>NUCLEOTIDE SEQUENCE [LARGE SCALE GENOMIC DNA]</scope>
    <source>
        <strain evidence="2 3">CBS 185.66</strain>
    </source>
</reference>
<name>A0A8H8QTX0_9HELO</name>
<proteinExistence type="predicted"/>
<dbReference type="OrthoDB" id="5125733at2759"/>
<dbReference type="Proteomes" id="UP000431533">
    <property type="component" value="Unassembled WGS sequence"/>
</dbReference>
<comment type="caution">
    <text evidence="2">The sequence shown here is derived from an EMBL/GenBank/DDBJ whole genome shotgun (WGS) entry which is preliminary data.</text>
</comment>
<feature type="domain" description="Heterokaryon incompatibility" evidence="1">
    <location>
        <begin position="159"/>
        <end position="232"/>
    </location>
</feature>
<dbReference type="PANTHER" id="PTHR33112:SF10">
    <property type="entry name" value="TOL"/>
    <property type="match status" value="1"/>
</dbReference>
<dbReference type="EMBL" id="QGMH01000346">
    <property type="protein sequence ID" value="TVY22130.1"/>
    <property type="molecule type" value="Genomic_DNA"/>
</dbReference>
<organism evidence="2 3">
    <name type="scientific">Lachnellula hyalina</name>
    <dbReference type="NCBI Taxonomy" id="1316788"/>
    <lineage>
        <taxon>Eukaryota</taxon>
        <taxon>Fungi</taxon>
        <taxon>Dikarya</taxon>
        <taxon>Ascomycota</taxon>
        <taxon>Pezizomycotina</taxon>
        <taxon>Leotiomycetes</taxon>
        <taxon>Helotiales</taxon>
        <taxon>Lachnaceae</taxon>
        <taxon>Lachnellula</taxon>
    </lineage>
</organism>
<dbReference type="PANTHER" id="PTHR33112">
    <property type="entry name" value="DOMAIN PROTEIN, PUTATIVE-RELATED"/>
    <property type="match status" value="1"/>
</dbReference>
<evidence type="ECO:0000313" key="3">
    <source>
        <dbReference type="Proteomes" id="UP000431533"/>
    </source>
</evidence>
<gene>
    <name evidence="2" type="ORF">LHYA1_G009244</name>
</gene>
<dbReference type="InterPro" id="IPR010730">
    <property type="entry name" value="HET"/>
</dbReference>
<evidence type="ECO:0000313" key="2">
    <source>
        <dbReference type="EMBL" id="TVY22130.1"/>
    </source>
</evidence>
<dbReference type="GeneID" id="41989442"/>
<accession>A0A8H8QTX0</accession>
<dbReference type="AlphaFoldDB" id="A0A8H8QTX0"/>
<dbReference type="RefSeq" id="XP_031000918.1">
    <property type="nucleotide sequence ID" value="XM_031154147.1"/>
</dbReference>